<feature type="domain" description="O-acyltransferase WSD1 C-terminal" evidence="1">
    <location>
        <begin position="64"/>
        <end position="196"/>
    </location>
</feature>
<dbReference type="GO" id="GO:0008374">
    <property type="term" value="F:O-acyltransferase activity"/>
    <property type="evidence" value="ECO:0007669"/>
    <property type="project" value="InterPro"/>
</dbReference>
<evidence type="ECO:0000259" key="1">
    <source>
        <dbReference type="Pfam" id="PF06974"/>
    </source>
</evidence>
<dbReference type="EMBL" id="KE345446">
    <property type="protein sequence ID" value="EXC04167.1"/>
    <property type="molecule type" value="Genomic_DNA"/>
</dbReference>
<keyword evidence="2" id="KW-0808">Transferase</keyword>
<sequence length="208" mass="23158">MAFLEAKSLTLLSENRDDGLGSNVHRNNLPKKIRLRVNLLVNVRPSPGIQDLADMMEKNSEAKWGNWLGYVFVPFTIALKDDPLDYIRDAKATIDRKKHSLEALCTFSISGLLFSLFGIKSTTALLHRILSSTTMAFSNVVGPSEEIAFYNHSMTYLAATTYGQPNMTMVLSVDETTIPDPQQLCDDIAESLKLIKDVVIERGLANIH</sequence>
<dbReference type="GO" id="GO:0005886">
    <property type="term" value="C:plasma membrane"/>
    <property type="evidence" value="ECO:0007669"/>
    <property type="project" value="TreeGrafter"/>
</dbReference>
<keyword evidence="2" id="KW-0012">Acyltransferase</keyword>
<dbReference type="InterPro" id="IPR009721">
    <property type="entry name" value="O-acyltransferase_WSD1_C"/>
</dbReference>
<accession>W9RQR9</accession>
<organism evidence="2 3">
    <name type="scientific">Morus notabilis</name>
    <dbReference type="NCBI Taxonomy" id="981085"/>
    <lineage>
        <taxon>Eukaryota</taxon>
        <taxon>Viridiplantae</taxon>
        <taxon>Streptophyta</taxon>
        <taxon>Embryophyta</taxon>
        <taxon>Tracheophyta</taxon>
        <taxon>Spermatophyta</taxon>
        <taxon>Magnoliopsida</taxon>
        <taxon>eudicotyledons</taxon>
        <taxon>Gunneridae</taxon>
        <taxon>Pentapetalae</taxon>
        <taxon>rosids</taxon>
        <taxon>fabids</taxon>
        <taxon>Rosales</taxon>
        <taxon>Moraceae</taxon>
        <taxon>Moreae</taxon>
        <taxon>Morus</taxon>
    </lineage>
</organism>
<evidence type="ECO:0000313" key="3">
    <source>
        <dbReference type="Proteomes" id="UP000030645"/>
    </source>
</evidence>
<reference evidence="3" key="1">
    <citation type="submission" date="2013-01" db="EMBL/GenBank/DDBJ databases">
        <title>Draft Genome Sequence of a Mulberry Tree, Morus notabilis C.K. Schneid.</title>
        <authorList>
            <person name="He N."/>
            <person name="Zhao S."/>
        </authorList>
    </citation>
    <scope>NUCLEOTIDE SEQUENCE</scope>
</reference>
<dbReference type="eggNOG" id="ENOG502QTZ2">
    <property type="taxonomic scope" value="Eukaryota"/>
</dbReference>
<dbReference type="InterPro" id="IPR045034">
    <property type="entry name" value="O-acyltransferase_WSD1-like"/>
</dbReference>
<evidence type="ECO:0000313" key="2">
    <source>
        <dbReference type="EMBL" id="EXC04167.1"/>
    </source>
</evidence>
<dbReference type="GO" id="GO:0019432">
    <property type="term" value="P:triglyceride biosynthetic process"/>
    <property type="evidence" value="ECO:0007669"/>
    <property type="project" value="TreeGrafter"/>
</dbReference>
<protein>
    <submittedName>
        <fullName evidence="2">O-acyltransferase WSD1</fullName>
    </submittedName>
</protein>
<dbReference type="AlphaFoldDB" id="W9RQR9"/>
<name>W9RQR9_9ROSA</name>
<dbReference type="STRING" id="981085.W9RQR9"/>
<dbReference type="PANTHER" id="PTHR31650">
    <property type="entry name" value="O-ACYLTRANSFERASE (WSD1-LIKE) FAMILY PROTEIN"/>
    <property type="match status" value="1"/>
</dbReference>
<dbReference type="PANTHER" id="PTHR31650:SF74">
    <property type="entry name" value="O-ACYLTRANSFERASE WSD1-LIKE"/>
    <property type="match status" value="1"/>
</dbReference>
<keyword evidence="3" id="KW-1185">Reference proteome</keyword>
<gene>
    <name evidence="2" type="ORF">L484_002265</name>
</gene>
<dbReference type="Proteomes" id="UP000030645">
    <property type="component" value="Unassembled WGS sequence"/>
</dbReference>
<proteinExistence type="predicted"/>
<dbReference type="Pfam" id="PF06974">
    <property type="entry name" value="WS_DGAT_C"/>
    <property type="match status" value="1"/>
</dbReference>